<protein>
    <submittedName>
        <fullName evidence="1">Uncharacterized protein</fullName>
    </submittedName>
</protein>
<comment type="caution">
    <text evidence="1">The sequence shown here is derived from an EMBL/GenBank/DDBJ whole genome shotgun (WGS) entry which is preliminary data.</text>
</comment>
<dbReference type="VEuPathDB" id="TriTrypDB:BCY84_11460"/>
<sequence>MCLYIYAHRYLRVFSLGVKKKGRKNKKQKKRKKQRNGIQGKYIGVDARIGFIMTLSRRQLLCPVLLDIGSSRSVTLPQFHQEVRSSLLREVDRILARHGEHSRLPQQSSAALATSPELWIRPCGFSAEQPLLQHDSWKMPWQAHIHAVRQRGRLPSAAAAAPQIGLETETAPLFGTLSLPLSVRVSNAAAKGEECVTMMMEFFRVDAFIPVHVQMYHVMRRILERRDLWGVAAVGVVVPTHHTEYFMDAARRMHERVSRSTLSGCDDVPSVLVYNPKGLQFQSP</sequence>
<name>A0A7J6XYR8_TRYCR</name>
<dbReference type="VEuPathDB" id="TriTrypDB:ECC02_007681"/>
<reference evidence="1 2" key="1">
    <citation type="journal article" date="2019" name="Genome Biol. Evol.">
        <title>Nanopore Sequencing Significantly Improves Genome Assembly of the Protozoan Parasite Trypanosoma cruzi.</title>
        <authorList>
            <person name="Diaz-Viraque F."/>
            <person name="Pita S."/>
            <person name="Greif G."/>
            <person name="de Souza R.C.M."/>
            <person name="Iraola G."/>
            <person name="Robello C."/>
        </authorList>
    </citation>
    <scope>NUCLEOTIDE SEQUENCE [LARGE SCALE GENOMIC DNA]</scope>
    <source>
        <strain evidence="1 2">Berenice</strain>
    </source>
</reference>
<evidence type="ECO:0000313" key="2">
    <source>
        <dbReference type="Proteomes" id="UP000583944"/>
    </source>
</evidence>
<dbReference type="EMBL" id="JABDHM010000072">
    <property type="protein sequence ID" value="KAF5219345.1"/>
    <property type="molecule type" value="Genomic_DNA"/>
</dbReference>
<dbReference type="Proteomes" id="UP000583944">
    <property type="component" value="Unassembled WGS sequence"/>
</dbReference>
<gene>
    <name evidence="1" type="ORF">ECC02_007681</name>
</gene>
<evidence type="ECO:0000313" key="1">
    <source>
        <dbReference type="EMBL" id="KAF5219345.1"/>
    </source>
</evidence>
<organism evidence="1 2">
    <name type="scientific">Trypanosoma cruzi</name>
    <dbReference type="NCBI Taxonomy" id="5693"/>
    <lineage>
        <taxon>Eukaryota</taxon>
        <taxon>Discoba</taxon>
        <taxon>Euglenozoa</taxon>
        <taxon>Kinetoplastea</taxon>
        <taxon>Metakinetoplastina</taxon>
        <taxon>Trypanosomatida</taxon>
        <taxon>Trypanosomatidae</taxon>
        <taxon>Trypanosoma</taxon>
        <taxon>Schizotrypanum</taxon>
    </lineage>
</organism>
<accession>A0A7J6XYR8</accession>
<proteinExistence type="predicted"/>
<dbReference type="AlphaFoldDB" id="A0A7J6XYR8"/>